<accession>A0A8X6MMU1</accession>
<comment type="caution">
    <text evidence="1">The sequence shown here is derived from an EMBL/GenBank/DDBJ whole genome shotgun (WGS) entry which is preliminary data.</text>
</comment>
<sequence>MGLALYPCAIICMYERECGFISPRNFFKHGLDPVAMFLLLKFGRRCFETPGIVEREESRVREEAGSSRWDTRPEEKDLRFGFSLLEIRERHAHKQKGAGTL</sequence>
<dbReference type="EMBL" id="BMAW01000339">
    <property type="protein sequence ID" value="GFS68526.1"/>
    <property type="molecule type" value="Genomic_DNA"/>
</dbReference>
<gene>
    <name evidence="1" type="ORF">NPIL_283841</name>
    <name evidence="2" type="ORF">NPIL_504001</name>
</gene>
<protein>
    <submittedName>
        <fullName evidence="1">Uncharacterized protein</fullName>
    </submittedName>
</protein>
<proteinExistence type="predicted"/>
<keyword evidence="3" id="KW-1185">Reference proteome</keyword>
<evidence type="ECO:0000313" key="3">
    <source>
        <dbReference type="Proteomes" id="UP000887013"/>
    </source>
</evidence>
<dbReference type="Proteomes" id="UP000887013">
    <property type="component" value="Unassembled WGS sequence"/>
</dbReference>
<reference evidence="1" key="1">
    <citation type="submission" date="2020-08" db="EMBL/GenBank/DDBJ databases">
        <title>Multicomponent nature underlies the extraordinary mechanical properties of spider dragline silk.</title>
        <authorList>
            <person name="Kono N."/>
            <person name="Nakamura H."/>
            <person name="Mori M."/>
            <person name="Yoshida Y."/>
            <person name="Ohtoshi R."/>
            <person name="Malay A.D."/>
            <person name="Moran D.A.P."/>
            <person name="Tomita M."/>
            <person name="Numata K."/>
            <person name="Arakawa K."/>
        </authorList>
    </citation>
    <scope>NUCLEOTIDE SEQUENCE</scope>
</reference>
<evidence type="ECO:0000313" key="1">
    <source>
        <dbReference type="EMBL" id="GFS68526.1"/>
    </source>
</evidence>
<dbReference type="EMBL" id="BMAW01011257">
    <property type="protein sequence ID" value="GFT22732.1"/>
    <property type="molecule type" value="Genomic_DNA"/>
</dbReference>
<dbReference type="AlphaFoldDB" id="A0A8X6MMU1"/>
<evidence type="ECO:0000313" key="2">
    <source>
        <dbReference type="EMBL" id="GFT22732.1"/>
    </source>
</evidence>
<name>A0A8X6MMU1_NEPPI</name>
<organism evidence="1 3">
    <name type="scientific">Nephila pilipes</name>
    <name type="common">Giant wood spider</name>
    <name type="synonym">Nephila maculata</name>
    <dbReference type="NCBI Taxonomy" id="299642"/>
    <lineage>
        <taxon>Eukaryota</taxon>
        <taxon>Metazoa</taxon>
        <taxon>Ecdysozoa</taxon>
        <taxon>Arthropoda</taxon>
        <taxon>Chelicerata</taxon>
        <taxon>Arachnida</taxon>
        <taxon>Araneae</taxon>
        <taxon>Araneomorphae</taxon>
        <taxon>Entelegynae</taxon>
        <taxon>Araneoidea</taxon>
        <taxon>Nephilidae</taxon>
        <taxon>Nephila</taxon>
    </lineage>
</organism>